<dbReference type="EMBL" id="JALLAZ020001801">
    <property type="protein sequence ID" value="KAL3763474.1"/>
    <property type="molecule type" value="Genomic_DNA"/>
</dbReference>
<protein>
    <submittedName>
        <fullName evidence="2">Uncharacterized protein</fullName>
    </submittedName>
</protein>
<name>A0ABD3MHF5_9STRA</name>
<accession>A0ABD3MHF5</accession>
<reference evidence="2 3" key="1">
    <citation type="submission" date="2024-10" db="EMBL/GenBank/DDBJ databases">
        <title>Updated reference genomes for cyclostephanoid diatoms.</title>
        <authorList>
            <person name="Roberts W.R."/>
            <person name="Alverson A.J."/>
        </authorList>
    </citation>
    <scope>NUCLEOTIDE SEQUENCE [LARGE SCALE GENOMIC DNA]</scope>
    <source>
        <strain evidence="2 3">AJA276-08</strain>
    </source>
</reference>
<evidence type="ECO:0000256" key="1">
    <source>
        <dbReference type="SAM" id="MobiDB-lite"/>
    </source>
</evidence>
<dbReference type="AlphaFoldDB" id="A0ABD3MHF5"/>
<proteinExistence type="predicted"/>
<organism evidence="2 3">
    <name type="scientific">Stephanodiscus triporus</name>
    <dbReference type="NCBI Taxonomy" id="2934178"/>
    <lineage>
        <taxon>Eukaryota</taxon>
        <taxon>Sar</taxon>
        <taxon>Stramenopiles</taxon>
        <taxon>Ochrophyta</taxon>
        <taxon>Bacillariophyta</taxon>
        <taxon>Coscinodiscophyceae</taxon>
        <taxon>Thalassiosirophycidae</taxon>
        <taxon>Stephanodiscales</taxon>
        <taxon>Stephanodiscaceae</taxon>
        <taxon>Stephanodiscus</taxon>
    </lineage>
</organism>
<keyword evidence="3" id="KW-1185">Reference proteome</keyword>
<sequence length="122" mass="13381">MVNDLDESIRPRELMHVQLYAPLYQRIASATGANVQGCHVAPGCGDKDAKVITRATSMPKMGAEPRSSSRNNVDIDNNKDNNEPNTLTVLFRRARKRLFCNSGGLSGKRGHATVQQYSGIHS</sequence>
<feature type="region of interest" description="Disordered" evidence="1">
    <location>
        <begin position="56"/>
        <end position="86"/>
    </location>
</feature>
<evidence type="ECO:0000313" key="2">
    <source>
        <dbReference type="EMBL" id="KAL3763474.1"/>
    </source>
</evidence>
<gene>
    <name evidence="2" type="ORF">ACHAW5_002726</name>
</gene>
<evidence type="ECO:0000313" key="3">
    <source>
        <dbReference type="Proteomes" id="UP001530315"/>
    </source>
</evidence>
<dbReference type="Proteomes" id="UP001530315">
    <property type="component" value="Unassembled WGS sequence"/>
</dbReference>
<comment type="caution">
    <text evidence="2">The sequence shown here is derived from an EMBL/GenBank/DDBJ whole genome shotgun (WGS) entry which is preliminary data.</text>
</comment>